<comment type="caution">
    <text evidence="2">The sequence shown here is derived from an EMBL/GenBank/DDBJ whole genome shotgun (WGS) entry which is preliminary data.</text>
</comment>
<evidence type="ECO:0000313" key="3">
    <source>
        <dbReference type="Proteomes" id="UP000588158"/>
    </source>
</evidence>
<dbReference type="Proteomes" id="UP000588158">
    <property type="component" value="Unassembled WGS sequence"/>
</dbReference>
<evidence type="ECO:0000256" key="1">
    <source>
        <dbReference type="SAM" id="MobiDB-lite"/>
    </source>
</evidence>
<name>A0A841AAU2_9MICO</name>
<keyword evidence="3" id="KW-1185">Reference proteome</keyword>
<organism evidence="2 3">
    <name type="scientific">Brachybacterium aquaticum</name>
    <dbReference type="NCBI Taxonomy" id="1432564"/>
    <lineage>
        <taxon>Bacteria</taxon>
        <taxon>Bacillati</taxon>
        <taxon>Actinomycetota</taxon>
        <taxon>Actinomycetes</taxon>
        <taxon>Micrococcales</taxon>
        <taxon>Dermabacteraceae</taxon>
        <taxon>Brachybacterium</taxon>
    </lineage>
</organism>
<protein>
    <submittedName>
        <fullName evidence="2">NADPH:quinone reductase-like Zn-dependent oxidoreductase</fullName>
    </submittedName>
</protein>
<sequence length="121" mass="13041">MDRRTAARTVGRRASGLPTRRPREGPAHLSCGTSAFSPASTIDLDALSYRHLTAHGVSFGFSRHFESAPILEDLRPVLLPAAGRGEIRPVIDRTVGIEQFGEVTEVLRSGDAVGKLVMTFA</sequence>
<accession>A0A841AAU2</accession>
<proteinExistence type="predicted"/>
<reference evidence="2 3" key="1">
    <citation type="submission" date="2020-08" db="EMBL/GenBank/DDBJ databases">
        <title>Sequencing the genomes of 1000 actinobacteria strains.</title>
        <authorList>
            <person name="Klenk H.-P."/>
        </authorList>
    </citation>
    <scope>NUCLEOTIDE SEQUENCE [LARGE SCALE GENOMIC DNA]</scope>
    <source>
        <strain evidence="2 3">DSM 28796</strain>
    </source>
</reference>
<dbReference type="AlphaFoldDB" id="A0A841AAU2"/>
<evidence type="ECO:0000313" key="2">
    <source>
        <dbReference type="EMBL" id="MBB5830751.1"/>
    </source>
</evidence>
<feature type="region of interest" description="Disordered" evidence="1">
    <location>
        <begin position="1"/>
        <end position="32"/>
    </location>
</feature>
<dbReference type="Gene3D" id="3.90.180.10">
    <property type="entry name" value="Medium-chain alcohol dehydrogenases, catalytic domain"/>
    <property type="match status" value="1"/>
</dbReference>
<dbReference type="EMBL" id="JACHLZ010000001">
    <property type="protein sequence ID" value="MBB5830751.1"/>
    <property type="molecule type" value="Genomic_DNA"/>
</dbReference>
<gene>
    <name evidence="2" type="ORF">HNR70_000564</name>
</gene>
<dbReference type="RefSeq" id="WP_184324323.1">
    <property type="nucleotide sequence ID" value="NZ_JACHLZ010000001.1"/>
</dbReference>